<dbReference type="InterPro" id="IPR005467">
    <property type="entry name" value="His_kinase_dom"/>
</dbReference>
<dbReference type="PROSITE" id="PS50109">
    <property type="entry name" value="HIS_KIN"/>
    <property type="match status" value="1"/>
</dbReference>
<feature type="transmembrane region" description="Helical" evidence="1">
    <location>
        <begin position="66"/>
        <end position="91"/>
    </location>
</feature>
<evidence type="ECO:0000256" key="1">
    <source>
        <dbReference type="SAM" id="Phobius"/>
    </source>
</evidence>
<dbReference type="GO" id="GO:0016020">
    <property type="term" value="C:membrane"/>
    <property type="evidence" value="ECO:0007669"/>
    <property type="project" value="InterPro"/>
</dbReference>
<dbReference type="SUPFAM" id="SSF55874">
    <property type="entry name" value="ATPase domain of HSP90 chaperone/DNA topoisomerase II/histidine kinase"/>
    <property type="match status" value="1"/>
</dbReference>
<dbReference type="InterPro" id="IPR010559">
    <property type="entry name" value="Sig_transdc_His_kin_internal"/>
</dbReference>
<comment type="caution">
    <text evidence="3">The sequence shown here is derived from an EMBL/GenBank/DDBJ whole genome shotgun (WGS) entry which is preliminary data.</text>
</comment>
<dbReference type="PANTHER" id="PTHR34220:SF9">
    <property type="entry name" value="SIGNAL TRANSDUCTION HISTIDINE KINASE INTERNAL REGION DOMAIN-CONTAINING PROTEIN"/>
    <property type="match status" value="1"/>
</dbReference>
<dbReference type="Pfam" id="PF02518">
    <property type="entry name" value="HATPase_c"/>
    <property type="match status" value="1"/>
</dbReference>
<keyword evidence="3" id="KW-0418">Kinase</keyword>
<evidence type="ECO:0000313" key="3">
    <source>
        <dbReference type="EMBL" id="TDP09507.1"/>
    </source>
</evidence>
<dbReference type="GO" id="GO:0000155">
    <property type="term" value="F:phosphorelay sensor kinase activity"/>
    <property type="evidence" value="ECO:0007669"/>
    <property type="project" value="InterPro"/>
</dbReference>
<dbReference type="RefSeq" id="WP_162849486.1">
    <property type="nucleotide sequence ID" value="NZ_JAUFPJ010000004.1"/>
</dbReference>
<keyword evidence="4" id="KW-1185">Reference proteome</keyword>
<keyword evidence="1" id="KW-0812">Transmembrane</keyword>
<reference evidence="3 4" key="1">
    <citation type="submission" date="2019-03" db="EMBL/GenBank/DDBJ databases">
        <title>Genomic Encyclopedia of Type Strains, Phase IV (KMG-IV): sequencing the most valuable type-strain genomes for metagenomic binning, comparative biology and taxonomic classification.</title>
        <authorList>
            <person name="Goeker M."/>
        </authorList>
    </citation>
    <scope>NUCLEOTIDE SEQUENCE [LARGE SCALE GENOMIC DNA]</scope>
    <source>
        <strain evidence="3 4">DSM 25082</strain>
    </source>
</reference>
<feature type="transmembrane region" description="Helical" evidence="1">
    <location>
        <begin position="31"/>
        <end position="54"/>
    </location>
</feature>
<feature type="transmembrane region" description="Helical" evidence="1">
    <location>
        <begin position="112"/>
        <end position="140"/>
    </location>
</feature>
<feature type="domain" description="Histidine kinase" evidence="2">
    <location>
        <begin position="218"/>
        <end position="382"/>
    </location>
</feature>
<name>A0A4R6N3X3_9BURK</name>
<dbReference type="EMBL" id="SNXE01000004">
    <property type="protein sequence ID" value="TDP09507.1"/>
    <property type="molecule type" value="Genomic_DNA"/>
</dbReference>
<keyword evidence="1" id="KW-0472">Membrane</keyword>
<accession>A0A4R6N3X3</accession>
<dbReference type="Gene3D" id="3.30.565.10">
    <property type="entry name" value="Histidine kinase-like ATPase, C-terminal domain"/>
    <property type="match status" value="1"/>
</dbReference>
<evidence type="ECO:0000313" key="4">
    <source>
        <dbReference type="Proteomes" id="UP000295357"/>
    </source>
</evidence>
<keyword evidence="3" id="KW-0808">Transferase</keyword>
<dbReference type="PANTHER" id="PTHR34220">
    <property type="entry name" value="SENSOR HISTIDINE KINASE YPDA"/>
    <property type="match status" value="1"/>
</dbReference>
<feature type="transmembrane region" description="Helical" evidence="1">
    <location>
        <begin position="152"/>
        <end position="173"/>
    </location>
</feature>
<gene>
    <name evidence="3" type="ORF">DFR39_10468</name>
</gene>
<proteinExistence type="predicted"/>
<dbReference type="SMART" id="SM00387">
    <property type="entry name" value="HATPase_c"/>
    <property type="match status" value="1"/>
</dbReference>
<protein>
    <submittedName>
        <fullName evidence="3">Histidine kinase</fullName>
    </submittedName>
</protein>
<dbReference type="AlphaFoldDB" id="A0A4R6N3X3"/>
<keyword evidence="1" id="KW-1133">Transmembrane helix</keyword>
<dbReference type="Proteomes" id="UP000295357">
    <property type="component" value="Unassembled WGS sequence"/>
</dbReference>
<sequence length="383" mass="43051">MNTPAPTSIPQQLRQAWRLSWKLYKQRDVPLWAQLCVPLSIALLVGLALSVAGLANRHQLGDARAWAWALFENLVIAGCVSLVIFAGYRALERLLPESTLDRINADRGWRAALLHGGLNLVLVVLGFFIGLSLLGTLLQIDLWTRLLNKPAVLQEFLLTSLVATTAASLIFWWRERRQAEALRATEAQFKALQAQIEPHFLFNTLAHVHCLMDEEPLRAKQMLESFTDYLRSSLGQLRREDGKLGEELDLAQAYLQLMQTRMDQRLRFEIEVDPALRGTPMPPLLLQPLLENAIHHGLEPKAEGGCLRIHARQQDGRLDICVEDDGLGLEAAARRPRRGSNGIALDNIRARLQSRYGQAARLSLEPRPQGGTMARLNLPLYRT</sequence>
<dbReference type="InterPro" id="IPR003594">
    <property type="entry name" value="HATPase_dom"/>
</dbReference>
<organism evidence="3 4">
    <name type="scientific">Roseateles asaccharophilus</name>
    <dbReference type="NCBI Taxonomy" id="582607"/>
    <lineage>
        <taxon>Bacteria</taxon>
        <taxon>Pseudomonadati</taxon>
        <taxon>Pseudomonadota</taxon>
        <taxon>Betaproteobacteria</taxon>
        <taxon>Burkholderiales</taxon>
        <taxon>Sphaerotilaceae</taxon>
        <taxon>Roseateles</taxon>
    </lineage>
</organism>
<dbReference type="Pfam" id="PF06580">
    <property type="entry name" value="His_kinase"/>
    <property type="match status" value="1"/>
</dbReference>
<dbReference type="InterPro" id="IPR050640">
    <property type="entry name" value="Bact_2-comp_sensor_kinase"/>
</dbReference>
<dbReference type="InterPro" id="IPR036890">
    <property type="entry name" value="HATPase_C_sf"/>
</dbReference>
<evidence type="ECO:0000259" key="2">
    <source>
        <dbReference type="PROSITE" id="PS50109"/>
    </source>
</evidence>